<evidence type="ECO:0000256" key="1">
    <source>
        <dbReference type="SAM" id="SignalP"/>
    </source>
</evidence>
<feature type="signal peptide" evidence="1">
    <location>
        <begin position="1"/>
        <end position="21"/>
    </location>
</feature>
<keyword evidence="1" id="KW-0732">Signal</keyword>
<evidence type="ECO:0008006" key="4">
    <source>
        <dbReference type="Google" id="ProtNLM"/>
    </source>
</evidence>
<evidence type="ECO:0000313" key="2">
    <source>
        <dbReference type="EMBL" id="KIJ46316.1"/>
    </source>
</evidence>
<organism evidence="2 3">
    <name type="scientific">Sphaerobolus stellatus (strain SS14)</name>
    <dbReference type="NCBI Taxonomy" id="990650"/>
    <lineage>
        <taxon>Eukaryota</taxon>
        <taxon>Fungi</taxon>
        <taxon>Dikarya</taxon>
        <taxon>Basidiomycota</taxon>
        <taxon>Agaricomycotina</taxon>
        <taxon>Agaricomycetes</taxon>
        <taxon>Phallomycetidae</taxon>
        <taxon>Geastrales</taxon>
        <taxon>Sphaerobolaceae</taxon>
        <taxon>Sphaerobolus</taxon>
    </lineage>
</organism>
<dbReference type="OrthoDB" id="10406455at2759"/>
<feature type="chain" id="PRO_5002215688" description="Hydrophobin" evidence="1">
    <location>
        <begin position="22"/>
        <end position="56"/>
    </location>
</feature>
<evidence type="ECO:0000313" key="3">
    <source>
        <dbReference type="Proteomes" id="UP000054279"/>
    </source>
</evidence>
<gene>
    <name evidence="2" type="ORF">M422DRAFT_29410</name>
</gene>
<accession>A0A0C9W4K0</accession>
<dbReference type="AlphaFoldDB" id="A0A0C9W4K0"/>
<proteinExistence type="predicted"/>
<sequence length="56" mass="5763">MRFFTTSIAMVFLTLVSGAIAQDATPCCNANLPVCPTPAIKFGVGPACCPGEAVRC</sequence>
<dbReference type="HOGENOM" id="CLU_3015709_0_0_1"/>
<keyword evidence="3" id="KW-1185">Reference proteome</keyword>
<dbReference type="Proteomes" id="UP000054279">
    <property type="component" value="Unassembled WGS sequence"/>
</dbReference>
<reference evidence="2 3" key="1">
    <citation type="submission" date="2014-06" db="EMBL/GenBank/DDBJ databases">
        <title>Evolutionary Origins and Diversification of the Mycorrhizal Mutualists.</title>
        <authorList>
            <consortium name="DOE Joint Genome Institute"/>
            <consortium name="Mycorrhizal Genomics Consortium"/>
            <person name="Kohler A."/>
            <person name="Kuo A."/>
            <person name="Nagy L.G."/>
            <person name="Floudas D."/>
            <person name="Copeland A."/>
            <person name="Barry K.W."/>
            <person name="Cichocki N."/>
            <person name="Veneault-Fourrey C."/>
            <person name="LaButti K."/>
            <person name="Lindquist E.A."/>
            <person name="Lipzen A."/>
            <person name="Lundell T."/>
            <person name="Morin E."/>
            <person name="Murat C."/>
            <person name="Riley R."/>
            <person name="Ohm R."/>
            <person name="Sun H."/>
            <person name="Tunlid A."/>
            <person name="Henrissat B."/>
            <person name="Grigoriev I.V."/>
            <person name="Hibbett D.S."/>
            <person name="Martin F."/>
        </authorList>
    </citation>
    <scope>NUCLEOTIDE SEQUENCE [LARGE SCALE GENOMIC DNA]</scope>
    <source>
        <strain evidence="2 3">SS14</strain>
    </source>
</reference>
<name>A0A0C9W4K0_SPHS4</name>
<dbReference type="EMBL" id="KN837108">
    <property type="protein sequence ID" value="KIJ46316.1"/>
    <property type="molecule type" value="Genomic_DNA"/>
</dbReference>
<protein>
    <recommendedName>
        <fullName evidence="4">Hydrophobin</fullName>
    </recommendedName>
</protein>